<protein>
    <submittedName>
        <fullName evidence="1">Uncharacterized protein</fullName>
    </submittedName>
</protein>
<organism evidence="1 2">
    <name type="scientific">Thalictrum thalictroides</name>
    <name type="common">Rue-anemone</name>
    <name type="synonym">Anemone thalictroides</name>
    <dbReference type="NCBI Taxonomy" id="46969"/>
    <lineage>
        <taxon>Eukaryota</taxon>
        <taxon>Viridiplantae</taxon>
        <taxon>Streptophyta</taxon>
        <taxon>Embryophyta</taxon>
        <taxon>Tracheophyta</taxon>
        <taxon>Spermatophyta</taxon>
        <taxon>Magnoliopsida</taxon>
        <taxon>Ranunculales</taxon>
        <taxon>Ranunculaceae</taxon>
        <taxon>Thalictroideae</taxon>
        <taxon>Thalictrum</taxon>
    </lineage>
</organism>
<proteinExistence type="predicted"/>
<dbReference type="AlphaFoldDB" id="A0A7J6XB94"/>
<sequence length="238" mass="26592">MHSENIAHALFTCPLISDVWFASHLGIRFQNWPDRFSCYDVFSHLFSSFPSKSDFLSCFSSVASIAYCIWLNRNDVVFNNKKLKLSCQEILLCAQSFLLPQLPSSSPIPSSPISIPKVLKSNIFLMISDGSFDLASFSAGVGFVYGRYPYFPSFAGSNRPFAISAKEAKGIIFSQRLKCALDEGVSNIVVMSDCQVWVNKLNRCEANFAWQILKACIYSSLFVSLCMSLENLFTVLTS</sequence>
<evidence type="ECO:0000313" key="1">
    <source>
        <dbReference type="EMBL" id="KAF5206909.1"/>
    </source>
</evidence>
<dbReference type="Proteomes" id="UP000554482">
    <property type="component" value="Unassembled WGS sequence"/>
</dbReference>
<accession>A0A7J6XB94</accession>
<reference evidence="1 2" key="1">
    <citation type="submission" date="2020-06" db="EMBL/GenBank/DDBJ databases">
        <title>Transcriptomic and genomic resources for Thalictrum thalictroides and T. hernandezii: Facilitating candidate gene discovery in an emerging model plant lineage.</title>
        <authorList>
            <person name="Arias T."/>
            <person name="Riano-Pachon D.M."/>
            <person name="Di Stilio V.S."/>
        </authorList>
    </citation>
    <scope>NUCLEOTIDE SEQUENCE [LARGE SCALE GENOMIC DNA]</scope>
    <source>
        <strain evidence="2">cv. WT478/WT964</strain>
        <tissue evidence="1">Leaves</tissue>
    </source>
</reference>
<evidence type="ECO:0000313" key="2">
    <source>
        <dbReference type="Proteomes" id="UP000554482"/>
    </source>
</evidence>
<comment type="caution">
    <text evidence="1">The sequence shown here is derived from an EMBL/GenBank/DDBJ whole genome shotgun (WGS) entry which is preliminary data.</text>
</comment>
<keyword evidence="2" id="KW-1185">Reference proteome</keyword>
<gene>
    <name evidence="1" type="ORF">FRX31_003500</name>
</gene>
<name>A0A7J6XB94_THATH</name>
<dbReference type="EMBL" id="JABWDY010002084">
    <property type="protein sequence ID" value="KAF5206909.1"/>
    <property type="molecule type" value="Genomic_DNA"/>
</dbReference>